<organism evidence="3 4">
    <name type="scientific">Amycolatopsis rubida</name>
    <dbReference type="NCBI Taxonomy" id="112413"/>
    <lineage>
        <taxon>Bacteria</taxon>
        <taxon>Bacillati</taxon>
        <taxon>Actinomycetota</taxon>
        <taxon>Actinomycetes</taxon>
        <taxon>Pseudonocardiales</taxon>
        <taxon>Pseudonocardiaceae</taxon>
        <taxon>Amycolatopsis</taxon>
    </lineage>
</organism>
<evidence type="ECO:0000256" key="1">
    <source>
        <dbReference type="SAM" id="MobiDB-lite"/>
    </source>
</evidence>
<dbReference type="RefSeq" id="WP_143132361.1">
    <property type="nucleotide sequence ID" value="NZ_FOWC01000001.1"/>
</dbReference>
<feature type="region of interest" description="Disordered" evidence="1">
    <location>
        <begin position="1"/>
        <end position="74"/>
    </location>
</feature>
<evidence type="ECO:0000313" key="4">
    <source>
        <dbReference type="Proteomes" id="UP000199137"/>
    </source>
</evidence>
<evidence type="ECO:0000256" key="2">
    <source>
        <dbReference type="SAM" id="Phobius"/>
    </source>
</evidence>
<keyword evidence="2" id="KW-0812">Transmembrane</keyword>
<proteinExistence type="predicted"/>
<name>A0A1I5E4I9_9PSEU</name>
<feature type="transmembrane region" description="Helical" evidence="2">
    <location>
        <begin position="97"/>
        <end position="126"/>
    </location>
</feature>
<accession>A0A1I5E4I9</accession>
<dbReference type="AlphaFoldDB" id="A0A1I5E4I9"/>
<gene>
    <name evidence="3" type="ORF">SAMN05421854_101494</name>
</gene>
<keyword evidence="2" id="KW-1133">Transmembrane helix</keyword>
<dbReference type="Proteomes" id="UP000199137">
    <property type="component" value="Unassembled WGS sequence"/>
</dbReference>
<evidence type="ECO:0000313" key="3">
    <source>
        <dbReference type="EMBL" id="SFO06418.1"/>
    </source>
</evidence>
<reference evidence="3 4" key="1">
    <citation type="submission" date="2016-10" db="EMBL/GenBank/DDBJ databases">
        <authorList>
            <person name="de Groot N.N."/>
        </authorList>
    </citation>
    <scope>NUCLEOTIDE SEQUENCE [LARGE SCALE GENOMIC DNA]</scope>
    <source>
        <strain evidence="3 4">DSM 44637</strain>
    </source>
</reference>
<sequence length="153" mass="15808">MTTIDGASPTNPDEAPRKSPNRVPRVTLVIHNAPAGLQNGDGKSSNPAPKAKPSAVTPSVTASKRGKGRGGRHELADTTWLGRLERLLQSWPVTLRLALLIVVVLTGTAAIAATLGIGGQLALVVLSLAQRRGHRACGVSPGRAPIPGGRSKK</sequence>
<dbReference type="EMBL" id="FOWC01000001">
    <property type="protein sequence ID" value="SFO06418.1"/>
    <property type="molecule type" value="Genomic_DNA"/>
</dbReference>
<feature type="compositionally biased region" description="Polar residues" evidence="1">
    <location>
        <begin position="1"/>
        <end position="11"/>
    </location>
</feature>
<keyword evidence="2" id="KW-0472">Membrane</keyword>
<protein>
    <submittedName>
        <fullName evidence="3">Uncharacterized protein</fullName>
    </submittedName>
</protein>